<accession>A0A0T9U2N8</accession>
<gene>
    <name evidence="1" type="ORF">ERS008460_02058</name>
</gene>
<evidence type="ECO:0000313" key="2">
    <source>
        <dbReference type="Proteomes" id="UP000040088"/>
    </source>
</evidence>
<protein>
    <submittedName>
        <fullName evidence="1">Iso-IS1 ORF2</fullName>
    </submittedName>
</protein>
<evidence type="ECO:0000313" key="1">
    <source>
        <dbReference type="EMBL" id="CNL16109.1"/>
    </source>
</evidence>
<dbReference type="OrthoDB" id="9960813at2"/>
<name>A0A0T9U2N8_YERAE</name>
<reference evidence="2" key="1">
    <citation type="submission" date="2015-03" db="EMBL/GenBank/DDBJ databases">
        <authorList>
            <consortium name="Pathogen Informatics"/>
        </authorList>
    </citation>
    <scope>NUCLEOTIDE SEQUENCE [LARGE SCALE GENOMIC DNA]</scope>
    <source>
        <strain evidence="2">IP27925</strain>
    </source>
</reference>
<dbReference type="Proteomes" id="UP000040088">
    <property type="component" value="Unassembled WGS sequence"/>
</dbReference>
<dbReference type="AlphaFoldDB" id="A0A0T9U2N8"/>
<organism evidence="1 2">
    <name type="scientific">Yersinia aleksiciae</name>
    <dbReference type="NCBI Taxonomy" id="263819"/>
    <lineage>
        <taxon>Bacteria</taxon>
        <taxon>Pseudomonadati</taxon>
        <taxon>Pseudomonadota</taxon>
        <taxon>Gammaproteobacteria</taxon>
        <taxon>Enterobacterales</taxon>
        <taxon>Yersiniaceae</taxon>
        <taxon>Yersinia</taxon>
    </lineage>
</organism>
<proteinExistence type="predicted"/>
<sequence>MVESMIGLLRQDQSFTLATRCYEGSPSDSQFPAVLSVSTLDQLSPILLFPLFISGNTRPCDTVFTRAIRQLKCLPYSHFSLAIIGCEGSQNLIRM</sequence>
<dbReference type="EMBL" id="CQEM01000008">
    <property type="protein sequence ID" value="CNL16109.1"/>
    <property type="molecule type" value="Genomic_DNA"/>
</dbReference>